<dbReference type="Proteomes" id="UP001338309">
    <property type="component" value="Unassembled WGS sequence"/>
</dbReference>
<dbReference type="InterPro" id="IPR013783">
    <property type="entry name" value="Ig-like_fold"/>
</dbReference>
<reference evidence="1 2" key="1">
    <citation type="submission" date="2023-08" db="EMBL/GenBank/DDBJ databases">
        <title>Draft genome sequence of Algoriphagus confluentis.</title>
        <authorList>
            <person name="Takatani N."/>
            <person name="Hosokawa M."/>
            <person name="Sawabe T."/>
        </authorList>
    </citation>
    <scope>NUCLEOTIDE SEQUENCE [LARGE SCALE GENOMIC DNA]</scope>
    <source>
        <strain evidence="1 2">NBRC 111222</strain>
    </source>
</reference>
<accession>A0ABQ6PPK6</accession>
<evidence type="ECO:0000313" key="2">
    <source>
        <dbReference type="Proteomes" id="UP001338309"/>
    </source>
</evidence>
<evidence type="ECO:0000313" key="1">
    <source>
        <dbReference type="EMBL" id="GMQ29230.1"/>
    </source>
</evidence>
<proteinExistence type="predicted"/>
<name>A0ABQ6PPK6_9BACT</name>
<dbReference type="InterPro" id="IPR015915">
    <property type="entry name" value="Kelch-typ_b-propeller"/>
</dbReference>
<dbReference type="PROSITE" id="PS51257">
    <property type="entry name" value="PROKAR_LIPOPROTEIN"/>
    <property type="match status" value="1"/>
</dbReference>
<comment type="caution">
    <text evidence="1">The sequence shown here is derived from an EMBL/GenBank/DDBJ whole genome shotgun (WGS) entry which is preliminary data.</text>
</comment>
<dbReference type="Gene3D" id="2.120.10.80">
    <property type="entry name" value="Kelch-type beta propeller"/>
    <property type="match status" value="1"/>
</dbReference>
<gene>
    <name evidence="1" type="ORF">Aconfl_18730</name>
</gene>
<organism evidence="1 2">
    <name type="scientific">Algoriphagus confluentis</name>
    <dbReference type="NCBI Taxonomy" id="1697556"/>
    <lineage>
        <taxon>Bacteria</taxon>
        <taxon>Pseudomonadati</taxon>
        <taxon>Bacteroidota</taxon>
        <taxon>Cytophagia</taxon>
        <taxon>Cytophagales</taxon>
        <taxon>Cyclobacteriaceae</taxon>
        <taxon>Algoriphagus</taxon>
    </lineage>
</organism>
<protein>
    <recommendedName>
        <fullName evidence="3">IPT/TIG domain-containing protein</fullName>
    </recommendedName>
</protein>
<sequence length="598" mass="68957">MKRFSLGFWIVFILFIVTSCRQEEEISLRDYPFIESLGISDLNQTGVTVDFEVKKEGRAPIQEYGIEYFLSTPNSNPTEFADIFRVSRTGSPSDKLVSLRINYDLVNQRNYLVRPYAKSGGVTVFGELLPFNSLGTSPPVVTEVSPTAFYRNALITIQGDFFNSRVENNEIRIPGLENDYRVTLISASNQELVMSVESISFNFQPTEEKFDLLINSGGKSVTLVDVFSILVPSIQSIEPNQVYVGDKLRIFTNNPDLTTPYSFRLSASDVLQQEIFPLTMLEGGIYEGEVRSLSTGPAQATMSASFYSNTFSEPIEILPSWEVFQDGLNVPSFNEYRNYPFGDRLIFWRSNGNDQNEFYQLKVGNSSLEAFGDESNQPFIRSSEMLQGLNDRYIYYGLGIEYTSNDVINHRDFHRYDLQTGRWERLADFPFDFSYVVKTFSAQGKIYAVMLNYLNFREYDPQTDQWTLSPIGVPTEVRNAIHWTMVGDYFYFLSSLSPLQVSRYRVGGEVEFVAGFSEFLDFNVRLSHWNGHLMIYDLIHSYRLDLNTRKFSFVQEIFESRFSHFMPWPTSQGFLQAFPRDRNSSIQENKIYRLIQEF</sequence>
<keyword evidence="2" id="KW-1185">Reference proteome</keyword>
<evidence type="ECO:0008006" key="3">
    <source>
        <dbReference type="Google" id="ProtNLM"/>
    </source>
</evidence>
<dbReference type="EMBL" id="BTPD01000005">
    <property type="protein sequence ID" value="GMQ29230.1"/>
    <property type="molecule type" value="Genomic_DNA"/>
</dbReference>
<dbReference type="SUPFAM" id="SSF117281">
    <property type="entry name" value="Kelch motif"/>
    <property type="match status" value="1"/>
</dbReference>
<dbReference type="RefSeq" id="WP_338223952.1">
    <property type="nucleotide sequence ID" value="NZ_BTPD01000005.1"/>
</dbReference>
<dbReference type="Gene3D" id="2.60.40.10">
    <property type="entry name" value="Immunoglobulins"/>
    <property type="match status" value="1"/>
</dbReference>